<evidence type="ECO:0000313" key="1">
    <source>
        <dbReference type="EMBL" id="KAI8424481.1"/>
    </source>
</evidence>
<name>A0ACC0JJW1_CHOFU</name>
<keyword evidence="2" id="KW-1185">Reference proteome</keyword>
<sequence>MNLSLIITIASLLLIEVHPMAIQGPALTKYDPCNLGVISFDKITDIVWRGVVNFVLYPYLTVAEIDIHFGRQVVIYGSTQNSSISVKDDWHNFILRPKGALPKQYFFYLRLADNGTEVPTVMKFSLNNATLCNDAIKAAQTIESLNRTANDRENYRHVCGRRSLAHAELTSVRTESLAGDWPWHVALLKKDPYILAGVNNYTDYFQVGRQSLIAEKIVLHPGYSDALATSDLAIIKVNKLRWLALATQRTTDYRKFSDRHTLWFKTILLCGVAPGHTECDPKYYVVYTDVGPHYSWLFHHSGLKYRDNILN</sequence>
<accession>A0ACC0JJW1</accession>
<organism evidence="1 2">
    <name type="scientific">Choristoneura fumiferana</name>
    <name type="common">Spruce budworm moth</name>
    <name type="synonym">Archips fumiferana</name>
    <dbReference type="NCBI Taxonomy" id="7141"/>
    <lineage>
        <taxon>Eukaryota</taxon>
        <taxon>Metazoa</taxon>
        <taxon>Ecdysozoa</taxon>
        <taxon>Arthropoda</taxon>
        <taxon>Hexapoda</taxon>
        <taxon>Insecta</taxon>
        <taxon>Pterygota</taxon>
        <taxon>Neoptera</taxon>
        <taxon>Endopterygota</taxon>
        <taxon>Lepidoptera</taxon>
        <taxon>Glossata</taxon>
        <taxon>Ditrysia</taxon>
        <taxon>Tortricoidea</taxon>
        <taxon>Tortricidae</taxon>
        <taxon>Tortricinae</taxon>
        <taxon>Choristoneura</taxon>
    </lineage>
</organism>
<gene>
    <name evidence="1" type="ORF">MSG28_002952</name>
</gene>
<protein>
    <submittedName>
        <fullName evidence="1">Uncharacterized protein</fullName>
    </submittedName>
</protein>
<comment type="caution">
    <text evidence="1">The sequence shown here is derived from an EMBL/GenBank/DDBJ whole genome shotgun (WGS) entry which is preliminary data.</text>
</comment>
<reference evidence="1 2" key="1">
    <citation type="journal article" date="2022" name="Genome Biol. Evol.">
        <title>The Spruce Budworm Genome: Reconstructing the Evolutionary History of Antifreeze Proteins.</title>
        <authorList>
            <person name="Beliveau C."/>
            <person name="Gagne P."/>
            <person name="Picq S."/>
            <person name="Vernygora O."/>
            <person name="Keeling C.I."/>
            <person name="Pinkney K."/>
            <person name="Doucet D."/>
            <person name="Wen F."/>
            <person name="Johnston J.S."/>
            <person name="Maaroufi H."/>
            <person name="Boyle B."/>
            <person name="Laroche J."/>
            <person name="Dewar K."/>
            <person name="Juretic N."/>
            <person name="Blackburn G."/>
            <person name="Nisole A."/>
            <person name="Brunet B."/>
            <person name="Brandao M."/>
            <person name="Lumley L."/>
            <person name="Duan J."/>
            <person name="Quan G."/>
            <person name="Lucarotti C.J."/>
            <person name="Roe A.D."/>
            <person name="Sperling F.A.H."/>
            <person name="Levesque R.C."/>
            <person name="Cusson M."/>
        </authorList>
    </citation>
    <scope>NUCLEOTIDE SEQUENCE [LARGE SCALE GENOMIC DNA]</scope>
    <source>
        <strain evidence="1">Glfc:IPQL:Cfum</strain>
    </source>
</reference>
<dbReference type="EMBL" id="CM046104">
    <property type="protein sequence ID" value="KAI8424481.1"/>
    <property type="molecule type" value="Genomic_DNA"/>
</dbReference>
<proteinExistence type="predicted"/>
<evidence type="ECO:0000313" key="2">
    <source>
        <dbReference type="Proteomes" id="UP001064048"/>
    </source>
</evidence>
<dbReference type="Proteomes" id="UP001064048">
    <property type="component" value="Chromosome 4"/>
</dbReference>